<protein>
    <submittedName>
        <fullName evidence="3">Uncharacterized protein</fullName>
    </submittedName>
</protein>
<gene>
    <name evidence="3" type="ORF">PAN0_014d4945</name>
</gene>
<feature type="coiled-coil region" evidence="1">
    <location>
        <begin position="587"/>
        <end position="614"/>
    </location>
</feature>
<evidence type="ECO:0000313" key="4">
    <source>
        <dbReference type="Proteomes" id="UP000053758"/>
    </source>
</evidence>
<dbReference type="EMBL" id="DF830081">
    <property type="protein sequence ID" value="GAK66722.1"/>
    <property type="molecule type" value="Genomic_DNA"/>
</dbReference>
<reference evidence="3" key="1">
    <citation type="submission" date="2014-07" db="EMBL/GenBank/DDBJ databases">
        <title>Draft genome sequence of the yeast Pseudozyma antarctica JCM 10317 known as a producer of lipase B which used in a wide range of industrial applications.</title>
        <authorList>
            <person name="Morita T."/>
            <person name="Saika A."/>
            <person name="Koike H."/>
        </authorList>
    </citation>
    <scope>NUCLEOTIDE SEQUENCE</scope>
    <source>
        <strain evidence="3">JCM 10317</strain>
    </source>
</reference>
<feature type="compositionally biased region" description="Basic and acidic residues" evidence="2">
    <location>
        <begin position="161"/>
        <end position="179"/>
    </location>
</feature>
<name>A0A081CJ76_PSEA2</name>
<dbReference type="Proteomes" id="UP000053758">
    <property type="component" value="Unassembled WGS sequence"/>
</dbReference>
<proteinExistence type="predicted"/>
<sequence>MLRSYRAAPHALASTSTPVLLEAGPFTSPSPGWSTVEPCLGSPGATVLLHPSSNLSESQWRGGKGGRLRAFRNRWEHVKRCDAVPSLKPPPLWPPRVSTASALALVALKIFRIPKFSTVPKFAPCFVSHPTVTSSISLSSRTLSTMSDRYQGSAYRGNRAPLDDRRYPAPPRHRDDDFRYGAPRDFGPAYYSEPRGYSGRGRRVHKAVPPPRPWDYSRRPPPRNDEERAALEREREAWEAMEAQRYEQRMEEQRRERERDTARADRAQMQRDGWSRDFDEDRSYRPPEYERPPRDYPPQGRRMRSRSPEAGHAGATSWGRTSVGSAGEGRALEARYPDAGYARRTPPPAAHMDAPDQPYAGPSERIEADAHATPRGPPPRGIDEGFAATPPTGPRGSGYSRRGGAPLPSPAFRGREGSGSTGAYTPGSDREREGSSYLSPSTARFPRTSRDGPPAAYRGGHPSYGRGRRDTNPHPYDAYPPPGGDEYHGGSSPHEASPFSPSTATPNHLSAPRLSRTSSAHTPTAAATSSVVVPHFSAAWKLTPELDAELMALEAARGAFVGSALMGAKRAAIRNARVELADAEMDVAAAVGRRQAAEKSLENARETADAYSLEENRKEEIQRLMAQQLQSV</sequence>
<dbReference type="AlphaFoldDB" id="A0A081CJ76"/>
<feature type="compositionally biased region" description="Low complexity" evidence="2">
    <location>
        <begin position="517"/>
        <end position="528"/>
    </location>
</feature>
<feature type="compositionally biased region" description="Polar residues" evidence="2">
    <location>
        <begin position="499"/>
        <end position="508"/>
    </location>
</feature>
<feature type="region of interest" description="Disordered" evidence="2">
    <location>
        <begin position="153"/>
        <end position="528"/>
    </location>
</feature>
<dbReference type="RefSeq" id="XP_014655137.1">
    <property type="nucleotide sequence ID" value="XM_014799651.1"/>
</dbReference>
<organism evidence="3">
    <name type="scientific">Pseudozyma antarctica</name>
    <name type="common">Yeast</name>
    <name type="synonym">Candida antarctica</name>
    <dbReference type="NCBI Taxonomy" id="84753"/>
    <lineage>
        <taxon>Eukaryota</taxon>
        <taxon>Fungi</taxon>
        <taxon>Dikarya</taxon>
        <taxon>Basidiomycota</taxon>
        <taxon>Ustilaginomycotina</taxon>
        <taxon>Ustilaginomycetes</taxon>
        <taxon>Ustilaginales</taxon>
        <taxon>Ustilaginaceae</taxon>
        <taxon>Moesziomyces</taxon>
    </lineage>
</organism>
<feature type="compositionally biased region" description="Basic and acidic residues" evidence="2">
    <location>
        <begin position="215"/>
        <end position="294"/>
    </location>
</feature>
<keyword evidence="1" id="KW-0175">Coiled coil</keyword>
<evidence type="ECO:0000256" key="2">
    <source>
        <dbReference type="SAM" id="MobiDB-lite"/>
    </source>
</evidence>
<accession>A0A081CJ76</accession>
<keyword evidence="4" id="KW-1185">Reference proteome</keyword>
<evidence type="ECO:0000313" key="3">
    <source>
        <dbReference type="EMBL" id="GAK66722.1"/>
    </source>
</evidence>
<dbReference type="GeneID" id="26305803"/>
<evidence type="ECO:0000256" key="1">
    <source>
        <dbReference type="SAM" id="Coils"/>
    </source>
</evidence>
<dbReference type="HOGENOM" id="CLU_029364_0_0_1"/>